<feature type="domain" description="ASCH" evidence="1">
    <location>
        <begin position="12"/>
        <end position="91"/>
    </location>
</feature>
<dbReference type="Pfam" id="PF04266">
    <property type="entry name" value="ASCH"/>
    <property type="match status" value="1"/>
</dbReference>
<dbReference type="SUPFAM" id="SSF88697">
    <property type="entry name" value="PUA domain-like"/>
    <property type="match status" value="1"/>
</dbReference>
<dbReference type="Gene3D" id="2.30.130.30">
    <property type="entry name" value="Hypothetical protein"/>
    <property type="match status" value="1"/>
</dbReference>
<evidence type="ECO:0000313" key="3">
    <source>
        <dbReference type="Proteomes" id="UP000317429"/>
    </source>
</evidence>
<evidence type="ECO:0000313" key="2">
    <source>
        <dbReference type="EMBL" id="QDU88380.1"/>
    </source>
</evidence>
<dbReference type="KEGG" id="pnd:Pla175_17560"/>
<dbReference type="InterPro" id="IPR015947">
    <property type="entry name" value="PUA-like_sf"/>
</dbReference>
<organism evidence="2 3">
    <name type="scientific">Pirellulimonas nuda</name>
    <dbReference type="NCBI Taxonomy" id="2528009"/>
    <lineage>
        <taxon>Bacteria</taxon>
        <taxon>Pseudomonadati</taxon>
        <taxon>Planctomycetota</taxon>
        <taxon>Planctomycetia</taxon>
        <taxon>Pirellulales</taxon>
        <taxon>Lacipirellulaceae</taxon>
        <taxon>Pirellulimonas</taxon>
    </lineage>
</organism>
<dbReference type="RefSeq" id="WP_145283237.1">
    <property type="nucleotide sequence ID" value="NZ_CP036291.1"/>
</dbReference>
<proteinExistence type="predicted"/>
<sequence length="147" mass="16018">MPSHGPGTIKALTIDAYWAWAIVYGQKRVENRTWQTHYRGALVIHAGRTRRRDAEAVAWLERYAPGSLATEEQVAAVRGCVLGIADLVGCRELASTDAELFPTAPDLFATGPWCWELDQVRPLAAVRVPGRLSLWDLPVGVLAAAAA</sequence>
<protein>
    <submittedName>
        <fullName evidence="2">ASCH domain protein</fullName>
    </submittedName>
</protein>
<gene>
    <name evidence="2" type="ORF">Pla175_17560</name>
</gene>
<evidence type="ECO:0000259" key="1">
    <source>
        <dbReference type="Pfam" id="PF04266"/>
    </source>
</evidence>
<dbReference type="CDD" id="cd06554">
    <property type="entry name" value="ASCH_ASC-1_like"/>
    <property type="match status" value="1"/>
</dbReference>
<dbReference type="InterPro" id="IPR007374">
    <property type="entry name" value="ASCH_domain"/>
</dbReference>
<name>A0A518DA76_9BACT</name>
<dbReference type="OrthoDB" id="359066at2"/>
<dbReference type="AlphaFoldDB" id="A0A518DA76"/>
<keyword evidence="3" id="KW-1185">Reference proteome</keyword>
<accession>A0A518DA76</accession>
<reference evidence="2 3" key="1">
    <citation type="submission" date="2019-02" db="EMBL/GenBank/DDBJ databases">
        <title>Deep-cultivation of Planctomycetes and their phenomic and genomic characterization uncovers novel biology.</title>
        <authorList>
            <person name="Wiegand S."/>
            <person name="Jogler M."/>
            <person name="Boedeker C."/>
            <person name="Pinto D."/>
            <person name="Vollmers J."/>
            <person name="Rivas-Marin E."/>
            <person name="Kohn T."/>
            <person name="Peeters S.H."/>
            <person name="Heuer A."/>
            <person name="Rast P."/>
            <person name="Oberbeckmann S."/>
            <person name="Bunk B."/>
            <person name="Jeske O."/>
            <person name="Meyerdierks A."/>
            <person name="Storesund J.E."/>
            <person name="Kallscheuer N."/>
            <person name="Luecker S."/>
            <person name="Lage O.M."/>
            <person name="Pohl T."/>
            <person name="Merkel B.J."/>
            <person name="Hornburger P."/>
            <person name="Mueller R.-W."/>
            <person name="Bruemmer F."/>
            <person name="Labrenz M."/>
            <person name="Spormann A.M."/>
            <person name="Op den Camp H."/>
            <person name="Overmann J."/>
            <person name="Amann R."/>
            <person name="Jetten M.S.M."/>
            <person name="Mascher T."/>
            <person name="Medema M.H."/>
            <person name="Devos D.P."/>
            <person name="Kaster A.-K."/>
            <person name="Ovreas L."/>
            <person name="Rohde M."/>
            <person name="Galperin M.Y."/>
            <person name="Jogler C."/>
        </authorList>
    </citation>
    <scope>NUCLEOTIDE SEQUENCE [LARGE SCALE GENOMIC DNA]</scope>
    <source>
        <strain evidence="2 3">Pla175</strain>
    </source>
</reference>
<dbReference type="EMBL" id="CP036291">
    <property type="protein sequence ID" value="QDU88380.1"/>
    <property type="molecule type" value="Genomic_DNA"/>
</dbReference>
<dbReference type="Proteomes" id="UP000317429">
    <property type="component" value="Chromosome"/>
</dbReference>